<dbReference type="PROSITE" id="PS50975">
    <property type="entry name" value="ATP_GRASP"/>
    <property type="match status" value="1"/>
</dbReference>
<dbReference type="InterPro" id="IPR020562">
    <property type="entry name" value="PRibGlycinamide_synth_N"/>
</dbReference>
<keyword evidence="12 15" id="KW-0067">ATP-binding</keyword>
<dbReference type="Pfam" id="PF00586">
    <property type="entry name" value="AIRS"/>
    <property type="match status" value="1"/>
</dbReference>
<keyword evidence="7 16" id="KW-0436">Ligase</keyword>
<dbReference type="InterPro" id="IPR013815">
    <property type="entry name" value="ATP_grasp_subdomain_1"/>
</dbReference>
<dbReference type="InterPro" id="IPR037123">
    <property type="entry name" value="PRibGlycinamide_synth_C_sf"/>
</dbReference>
<dbReference type="InterPro" id="IPR036921">
    <property type="entry name" value="PurM-like_N_sf"/>
</dbReference>
<dbReference type="EC" id="2.1.2.2" evidence="16"/>
<proteinExistence type="inferred from homology"/>
<keyword evidence="9 16" id="KW-0479">Metal-binding</keyword>
<dbReference type="GO" id="GO:0046872">
    <property type="term" value="F:metal ion binding"/>
    <property type="evidence" value="ECO:0007669"/>
    <property type="project" value="UniProtKB-KW"/>
</dbReference>
<dbReference type="InterPro" id="IPR001555">
    <property type="entry name" value="GART_AS"/>
</dbReference>
<dbReference type="Gene3D" id="3.30.470.20">
    <property type="entry name" value="ATP-grasp fold, B domain"/>
    <property type="match status" value="1"/>
</dbReference>
<dbReference type="InterPro" id="IPR004607">
    <property type="entry name" value="GART"/>
</dbReference>
<dbReference type="PROSITE" id="PS00373">
    <property type="entry name" value="GART"/>
    <property type="match status" value="1"/>
</dbReference>
<evidence type="ECO:0000313" key="18">
    <source>
        <dbReference type="Ensembl" id="ENSCSAVP00000016232.1"/>
    </source>
</evidence>
<comment type="similarity">
    <text evidence="4 16">In the N-terminal section; belongs to the GARS family.</text>
</comment>
<reference evidence="18" key="3">
    <citation type="submission" date="2025-09" db="UniProtKB">
        <authorList>
            <consortium name="Ensembl"/>
        </authorList>
    </citation>
    <scope>IDENTIFICATION</scope>
</reference>
<evidence type="ECO:0000256" key="12">
    <source>
        <dbReference type="ARBA" id="ARBA00022840"/>
    </source>
</evidence>
<dbReference type="Pfam" id="PF02844">
    <property type="entry name" value="GARS_N"/>
    <property type="match status" value="1"/>
</dbReference>
<dbReference type="InterPro" id="IPR011054">
    <property type="entry name" value="Rudment_hybrid_motif"/>
</dbReference>
<comment type="pathway">
    <text evidence="1 16">Purine metabolism; IMP biosynthesis via de novo pathway; 5-amino-1-(5-phospho-D-ribosyl)imidazole from N(2)-formyl-N(1)-(5-phospho-D-ribosyl)glycinamide: step 2/2.</text>
</comment>
<dbReference type="UniPathway" id="UPA00074">
    <property type="reaction ID" value="UER00125"/>
</dbReference>
<dbReference type="InterPro" id="IPR020559">
    <property type="entry name" value="PRibGlycinamide_synth_CS"/>
</dbReference>
<reference evidence="18" key="2">
    <citation type="submission" date="2025-08" db="UniProtKB">
        <authorList>
            <consortium name="Ensembl"/>
        </authorList>
    </citation>
    <scope>IDENTIFICATION</scope>
</reference>
<dbReference type="EC" id="6.3.3.1" evidence="16"/>
<dbReference type="GeneTree" id="ENSGT00390000000292"/>
<dbReference type="NCBIfam" id="TIGR00639">
    <property type="entry name" value="PurN"/>
    <property type="match status" value="1"/>
</dbReference>
<name>H2ZF66_CIOSA</name>
<protein>
    <recommendedName>
        <fullName evidence="16">Trifunctional purine biosynthetic protein adenosine-3</fullName>
    </recommendedName>
    <domain>
        <recommendedName>
            <fullName evidence="16">Phosphoribosylamine--glycine ligase</fullName>
            <ecNumber evidence="16">6.3.4.13</ecNumber>
        </recommendedName>
        <alternativeName>
            <fullName evidence="16">Glycinamide ribonucleotide synthetase</fullName>
            <shortName evidence="16">GARS</shortName>
        </alternativeName>
        <alternativeName>
            <fullName evidence="16">Phosphoribosylglycinamide synthetase</fullName>
        </alternativeName>
    </domain>
    <domain>
        <recommendedName>
            <fullName evidence="16">Phosphoribosylformylglycinamidine cyclo-ligase</fullName>
            <ecNumber evidence="16">6.3.3.1</ecNumber>
        </recommendedName>
        <alternativeName>
            <fullName evidence="16">AIR synthase</fullName>
            <shortName evidence="16">AIRS</shortName>
        </alternativeName>
        <alternativeName>
            <fullName evidence="16">Phosphoribosyl-aminoimidazole synthetase</fullName>
        </alternativeName>
    </domain>
    <domain>
        <recommendedName>
            <fullName evidence="16">Phosphoribosylglycinamide formyltransferase</fullName>
            <ecNumber evidence="16">2.1.2.2</ecNumber>
        </recommendedName>
        <alternativeName>
            <fullName evidence="16">5'-phosphoribosylglycinamide transformylase</fullName>
        </alternativeName>
        <alternativeName>
            <fullName evidence="16">GAR transformylase</fullName>
            <shortName evidence="16">GART</shortName>
        </alternativeName>
    </domain>
</protein>
<sequence length="1011" mass="109196">MAWKLNQSDSVKLIYVTPGNAGTFHGNLTRPINQNVCIRKFFLSLAEWCVSRAINLVVVGPEIPLAEGINEALAHSGILCFGPSSKAAEIESNKSFTKDFMIRHNIPTARYKVFTDSQSACQHINAAPYRALVVKASGLAAGKGVVVAKDKEEACNTARKMLNDGQFGAASSTIVIEELLEGEEYSILCFTDGCHVKVMPPVQDNKRVGEGNTGPNTGGMGAYCPCPQISKETMRLIEQNVLKRTVQGLHEEGRTFKGVLYAGIMLTGHGVKVLEFNCRFGDPECQAILPLLESDLYSVMMNCINGRLSDAEVNWKENHSSVALVVCSEGYPGEYKKGKLITGMDNITEGSVRVFEAGTSFDRESRRKVTSGGRVLTISATTESLPLSNQLVLQAADGIQFEGAFYRRDIAKDGIIFLKRLVQLCGGVEIIWLVESLLQILNRGLSYAKCGVSIENGDSFVASISSDVKSTARPGSTPNLGGFGGCFDLEKAGYNNPILVAGTDGVGTKLLIAQAMNKYDKIGLDLVAMCANDVLTHNAESLFFLDYYACGSLQLDVAREVLKGISLGCAMAGCALIGGETAEMPGLFPRGVFDIGGFVVGAYEKGRDIPLPKTDCIIAGDVIVGVMSSGLHSNGFSLVRKVIELSGMDLWDPSPFEDGKSLGESLLKPTAIYCKALLPVFRSLNQIRGVAHITGGGIVGNLPRVLPSNMSAILDARKWPVPPVFRWLAGTGDIPTDEMLKTFNCGLGLCIVTSQSGANDVIIKCNNALSSLSLKAFQVGEIVEKHNPHQAVRISPVLNHNGYSPAKILNPKTPIAILISGTGSNMQALIKHSTTHPESSYQVKLVISNKADALGLIKAQEAGIMTKVIDHRKFKVRESFDREIDTLLLENNIEIICLAGFMRLLSGWMVQKWHGKILNIHPSLLPSFKGVNAPKQALNAGVKVTGCTVHFVVEEMDDGAIIEQRSVRIETTDDVSTLQYRIKLAEHQIYPTALDQVAKGLASLDDKENKV</sequence>
<dbReference type="InterPro" id="IPR002376">
    <property type="entry name" value="Formyl_transf_N"/>
</dbReference>
<evidence type="ECO:0000256" key="6">
    <source>
        <dbReference type="ARBA" id="ARBA00008696"/>
    </source>
</evidence>
<dbReference type="PANTHER" id="PTHR10520">
    <property type="entry name" value="TRIFUNCTIONAL PURINE BIOSYNTHETIC PROTEIN ADENOSINE-3-RELATED"/>
    <property type="match status" value="1"/>
</dbReference>
<dbReference type="InterPro" id="IPR004733">
    <property type="entry name" value="PurM_cligase"/>
</dbReference>
<dbReference type="GO" id="GO:0005524">
    <property type="term" value="F:ATP binding"/>
    <property type="evidence" value="ECO:0007669"/>
    <property type="project" value="UniProtKB-UniRule"/>
</dbReference>
<evidence type="ECO:0000256" key="16">
    <source>
        <dbReference type="RuleBase" id="RU363089"/>
    </source>
</evidence>
<dbReference type="SUPFAM" id="SSF56042">
    <property type="entry name" value="PurM C-terminal domain-like"/>
    <property type="match status" value="1"/>
</dbReference>
<dbReference type="InterPro" id="IPR036477">
    <property type="entry name" value="Formyl_transf_N_sf"/>
</dbReference>
<comment type="catalytic activity">
    <reaction evidence="16">
        <text>N(1)-(5-phospho-beta-D-ribosyl)glycinamide + (6R)-10-formyltetrahydrofolate = N(2)-formyl-N(1)-(5-phospho-beta-D-ribosyl)glycinamide + (6S)-5,6,7,8-tetrahydrofolate + H(+)</text>
        <dbReference type="Rhea" id="RHEA:15053"/>
        <dbReference type="ChEBI" id="CHEBI:15378"/>
        <dbReference type="ChEBI" id="CHEBI:57453"/>
        <dbReference type="ChEBI" id="CHEBI:143788"/>
        <dbReference type="ChEBI" id="CHEBI:147286"/>
        <dbReference type="ChEBI" id="CHEBI:195366"/>
        <dbReference type="EC" id="2.1.2.2"/>
    </reaction>
</comment>
<dbReference type="SMART" id="SM01210">
    <property type="entry name" value="GARS_C"/>
    <property type="match status" value="1"/>
</dbReference>
<comment type="similarity">
    <text evidence="5 16">In the C-terminal section; belongs to the GART family.</text>
</comment>
<accession>H2ZF66</accession>
<dbReference type="Gene3D" id="3.90.650.10">
    <property type="entry name" value="PurM-like C-terminal domain"/>
    <property type="match status" value="1"/>
</dbReference>
<comment type="pathway">
    <text evidence="2 16">Purine metabolism; IMP biosynthesis via de novo pathway; N(2)-formyl-N(1)-(5-phospho-D-ribosyl)glycinamide from N(1)-(5-phospho-D-ribosyl)glycinamide (10-formyl THF route): step 1/1.</text>
</comment>
<keyword evidence="11 16" id="KW-0658">Purine biosynthesis</keyword>
<evidence type="ECO:0000256" key="5">
    <source>
        <dbReference type="ARBA" id="ARBA00008630"/>
    </source>
</evidence>
<evidence type="ECO:0000256" key="8">
    <source>
        <dbReference type="ARBA" id="ARBA00022679"/>
    </source>
</evidence>
<comment type="similarity">
    <text evidence="6 16">In the central section; belongs to the AIR synthase family.</text>
</comment>
<evidence type="ECO:0000256" key="2">
    <source>
        <dbReference type="ARBA" id="ARBA00005054"/>
    </source>
</evidence>
<dbReference type="GO" id="GO:0004644">
    <property type="term" value="F:phosphoribosylglycinamide formyltransferase activity"/>
    <property type="evidence" value="ECO:0007669"/>
    <property type="project" value="UniProtKB-EC"/>
</dbReference>
<evidence type="ECO:0000256" key="4">
    <source>
        <dbReference type="ARBA" id="ARBA00007423"/>
    </source>
</evidence>
<keyword evidence="10 15" id="KW-0547">Nucleotide-binding</keyword>
<feature type="domain" description="ATP-grasp" evidence="17">
    <location>
        <begin position="98"/>
        <end position="305"/>
    </location>
</feature>
<comment type="catalytic activity">
    <reaction evidence="16">
        <text>2-formamido-N(1)-(5-O-phospho-beta-D-ribosyl)acetamidine + ATP = 5-amino-1-(5-phospho-beta-D-ribosyl)imidazole + ADP + phosphate + H(+)</text>
        <dbReference type="Rhea" id="RHEA:23032"/>
        <dbReference type="ChEBI" id="CHEBI:15378"/>
        <dbReference type="ChEBI" id="CHEBI:30616"/>
        <dbReference type="ChEBI" id="CHEBI:43474"/>
        <dbReference type="ChEBI" id="CHEBI:137981"/>
        <dbReference type="ChEBI" id="CHEBI:147287"/>
        <dbReference type="ChEBI" id="CHEBI:456216"/>
        <dbReference type="EC" id="6.3.3.1"/>
    </reaction>
</comment>
<reference evidence="19" key="1">
    <citation type="submission" date="2003-08" db="EMBL/GenBank/DDBJ databases">
        <authorList>
            <person name="Birren B."/>
            <person name="Nusbaum C."/>
            <person name="Abebe A."/>
            <person name="Abouelleil A."/>
            <person name="Adekoya E."/>
            <person name="Ait-zahra M."/>
            <person name="Allen N."/>
            <person name="Allen T."/>
            <person name="An P."/>
            <person name="Anderson M."/>
            <person name="Anderson S."/>
            <person name="Arachchi H."/>
            <person name="Armbruster J."/>
            <person name="Bachantsang P."/>
            <person name="Baldwin J."/>
            <person name="Barry A."/>
            <person name="Bayul T."/>
            <person name="Blitshsteyn B."/>
            <person name="Bloom T."/>
            <person name="Blye J."/>
            <person name="Boguslavskiy L."/>
            <person name="Borowsky M."/>
            <person name="Boukhgalter B."/>
            <person name="Brunache A."/>
            <person name="Butler J."/>
            <person name="Calixte N."/>
            <person name="Calvo S."/>
            <person name="Camarata J."/>
            <person name="Campo K."/>
            <person name="Chang J."/>
            <person name="Cheshatsang Y."/>
            <person name="Citroen M."/>
            <person name="Collymore A."/>
            <person name="Considine T."/>
            <person name="Cook A."/>
            <person name="Cooke P."/>
            <person name="Corum B."/>
            <person name="Cuomo C."/>
            <person name="David R."/>
            <person name="Dawoe T."/>
            <person name="Degray S."/>
            <person name="Dodge S."/>
            <person name="Dooley K."/>
            <person name="Dorje P."/>
            <person name="Dorjee K."/>
            <person name="Dorris L."/>
            <person name="Duffey N."/>
            <person name="Dupes A."/>
            <person name="Elkins T."/>
            <person name="Engels R."/>
            <person name="Erickson J."/>
            <person name="Farina A."/>
            <person name="Faro S."/>
            <person name="Ferreira P."/>
            <person name="Fischer H."/>
            <person name="Fitzgerald M."/>
            <person name="Foley K."/>
            <person name="Gage D."/>
            <person name="Galagan J."/>
            <person name="Gearin G."/>
            <person name="Gnerre S."/>
            <person name="Gnirke A."/>
            <person name="Goyette A."/>
            <person name="Graham J."/>
            <person name="Grandbois E."/>
            <person name="Gyaltsen K."/>
            <person name="Hafez N."/>
            <person name="Hagopian D."/>
            <person name="Hagos B."/>
            <person name="Hall J."/>
            <person name="Hatcher B."/>
            <person name="Heller A."/>
            <person name="Higgins H."/>
            <person name="Honan T."/>
            <person name="Horn A."/>
            <person name="Houde N."/>
            <person name="Hughes L."/>
            <person name="Hulme W."/>
            <person name="Husby E."/>
            <person name="Iliev I."/>
            <person name="Jaffe D."/>
            <person name="Jones C."/>
            <person name="Kamal M."/>
            <person name="Kamat A."/>
            <person name="Kamvysselis M."/>
            <person name="Karlsson E."/>
            <person name="Kells C."/>
            <person name="Kieu A."/>
            <person name="Kisner P."/>
            <person name="Kodira C."/>
            <person name="Kulbokas E."/>
            <person name="Labutti K."/>
            <person name="Lama D."/>
            <person name="Landers T."/>
            <person name="Leger J."/>
            <person name="Levine S."/>
            <person name="Lewis D."/>
            <person name="Lewis T."/>
            <person name="Lindblad-toh K."/>
            <person name="Liu X."/>
            <person name="Lokyitsang T."/>
            <person name="Lokyitsang Y."/>
            <person name="Lucien O."/>
            <person name="Lui A."/>
            <person name="Ma L.J."/>
            <person name="Mabbitt R."/>
            <person name="Macdonald J."/>
            <person name="Maclean C."/>
            <person name="Major J."/>
            <person name="Manning J."/>
            <person name="Marabella R."/>
            <person name="Maru K."/>
            <person name="Matthews C."/>
            <person name="Mauceli E."/>
            <person name="Mccarthy M."/>
            <person name="Mcdonough S."/>
            <person name="Mcghee T."/>
            <person name="Meldrim J."/>
            <person name="Meneus L."/>
            <person name="Mesirov J."/>
            <person name="Mihalev A."/>
            <person name="Mihova T."/>
            <person name="Mikkelsen T."/>
            <person name="Mlenga V."/>
            <person name="Moru K."/>
            <person name="Mozes J."/>
            <person name="Mulrain L."/>
            <person name="Munson G."/>
            <person name="Naylor J."/>
            <person name="Newes C."/>
            <person name="Nguyen C."/>
            <person name="Nguyen N."/>
            <person name="Nguyen T."/>
            <person name="Nicol R."/>
            <person name="Nielsen C."/>
            <person name="Nizzari M."/>
            <person name="Norbu C."/>
            <person name="Norbu N."/>
            <person name="O'donnell P."/>
            <person name="Okoawo O."/>
            <person name="O'leary S."/>
            <person name="Omotosho B."/>
            <person name="O'neill K."/>
            <person name="Osman S."/>
            <person name="Parker S."/>
            <person name="Perrin D."/>
            <person name="Phunkhang P."/>
            <person name="Piqani B."/>
            <person name="Purcell S."/>
            <person name="Rachupka T."/>
            <person name="Ramasamy U."/>
            <person name="Rameau R."/>
            <person name="Ray V."/>
            <person name="Raymond C."/>
            <person name="Retta R."/>
            <person name="Richardson S."/>
            <person name="Rise C."/>
            <person name="Rodriguez J."/>
            <person name="Rogers J."/>
            <person name="Rogov P."/>
            <person name="Rutman M."/>
            <person name="Schupbach R."/>
            <person name="Seaman C."/>
            <person name="Settipalli S."/>
            <person name="Sharpe T."/>
            <person name="Sheridan J."/>
            <person name="Sherpa N."/>
            <person name="Shi J."/>
            <person name="Smirnov S."/>
            <person name="Smith C."/>
            <person name="Sougnez C."/>
            <person name="Spencer B."/>
            <person name="Stalker J."/>
            <person name="Stange-thomann N."/>
            <person name="Stavropoulos S."/>
            <person name="Stetson K."/>
            <person name="Stone C."/>
            <person name="Stone S."/>
            <person name="Stubbs M."/>
            <person name="Talamas J."/>
            <person name="Tchuinga P."/>
            <person name="Tenzing P."/>
            <person name="Tesfaye S."/>
            <person name="Theodore J."/>
            <person name="Thoulutsang Y."/>
            <person name="Topham K."/>
            <person name="Towey S."/>
            <person name="Tsamla T."/>
            <person name="Tsomo N."/>
            <person name="Vallee D."/>
            <person name="Vassiliev H."/>
            <person name="Venkataraman V."/>
            <person name="Vinson J."/>
            <person name="Vo A."/>
            <person name="Wade C."/>
            <person name="Wang S."/>
            <person name="Wangchuk T."/>
            <person name="Wangdi T."/>
            <person name="Whittaker C."/>
            <person name="Wilkinson J."/>
            <person name="Wu Y."/>
            <person name="Wyman D."/>
            <person name="Yadav S."/>
            <person name="Yang S."/>
            <person name="Yang X."/>
            <person name="Yeager S."/>
            <person name="Yee E."/>
            <person name="Young G."/>
            <person name="Zainoun J."/>
            <person name="Zembeck L."/>
            <person name="Zimmer A."/>
            <person name="Zody M."/>
            <person name="Lander E."/>
        </authorList>
    </citation>
    <scope>NUCLEOTIDE SEQUENCE [LARGE SCALE GENOMIC DNA]</scope>
</reference>
<organism evidence="18 19">
    <name type="scientific">Ciona savignyi</name>
    <name type="common">Pacific transparent sea squirt</name>
    <dbReference type="NCBI Taxonomy" id="51511"/>
    <lineage>
        <taxon>Eukaryota</taxon>
        <taxon>Metazoa</taxon>
        <taxon>Chordata</taxon>
        <taxon>Tunicata</taxon>
        <taxon>Ascidiacea</taxon>
        <taxon>Phlebobranchia</taxon>
        <taxon>Cionidae</taxon>
        <taxon>Ciona</taxon>
    </lineage>
</organism>
<keyword evidence="13 16" id="KW-0464">Manganese</keyword>
<dbReference type="GO" id="GO:0005829">
    <property type="term" value="C:cytosol"/>
    <property type="evidence" value="ECO:0007669"/>
    <property type="project" value="TreeGrafter"/>
</dbReference>
<dbReference type="GO" id="GO:0004637">
    <property type="term" value="F:phosphoribosylamine-glycine ligase activity"/>
    <property type="evidence" value="ECO:0007669"/>
    <property type="project" value="UniProtKB-UniRule"/>
</dbReference>
<dbReference type="SUPFAM" id="SSF52440">
    <property type="entry name" value="PreATP-grasp domain"/>
    <property type="match status" value="1"/>
</dbReference>
<dbReference type="NCBIfam" id="TIGR00877">
    <property type="entry name" value="purD"/>
    <property type="match status" value="1"/>
</dbReference>
<dbReference type="SUPFAM" id="SSF51246">
    <property type="entry name" value="Rudiment single hybrid motif"/>
    <property type="match status" value="1"/>
</dbReference>
<dbReference type="InterPro" id="IPR010918">
    <property type="entry name" value="PurM-like_C_dom"/>
</dbReference>
<dbReference type="PANTHER" id="PTHR10520:SF12">
    <property type="entry name" value="TRIFUNCTIONAL PURINE BIOSYNTHETIC PROTEIN ADENOSINE-3"/>
    <property type="match status" value="1"/>
</dbReference>
<evidence type="ECO:0000256" key="14">
    <source>
        <dbReference type="ARBA" id="ARBA00023268"/>
    </source>
</evidence>
<dbReference type="InterPro" id="IPR020560">
    <property type="entry name" value="PRibGlycinamide_synth_C-dom"/>
</dbReference>
<evidence type="ECO:0000313" key="19">
    <source>
        <dbReference type="Proteomes" id="UP000007875"/>
    </source>
</evidence>
<dbReference type="Pfam" id="PF02769">
    <property type="entry name" value="AIRS_C"/>
    <property type="match status" value="1"/>
</dbReference>
<dbReference type="PROSITE" id="PS00184">
    <property type="entry name" value="GARS"/>
    <property type="match status" value="1"/>
</dbReference>
<evidence type="ECO:0000256" key="10">
    <source>
        <dbReference type="ARBA" id="ARBA00022741"/>
    </source>
</evidence>
<dbReference type="Pfam" id="PF01071">
    <property type="entry name" value="GARS_A"/>
    <property type="match status" value="1"/>
</dbReference>
<dbReference type="Gene3D" id="3.40.50.170">
    <property type="entry name" value="Formyl transferase, N-terminal domain"/>
    <property type="match status" value="1"/>
</dbReference>
<dbReference type="Gene3D" id="3.30.1490.20">
    <property type="entry name" value="ATP-grasp fold, A domain"/>
    <property type="match status" value="1"/>
</dbReference>
<dbReference type="CDD" id="cd08645">
    <property type="entry name" value="FMT_core_GART"/>
    <property type="match status" value="1"/>
</dbReference>
<dbReference type="InterPro" id="IPR016185">
    <property type="entry name" value="PreATP-grasp_dom_sf"/>
</dbReference>
<dbReference type="InterPro" id="IPR016188">
    <property type="entry name" value="PurM-like_N"/>
</dbReference>
<dbReference type="SMART" id="SM01209">
    <property type="entry name" value="GARS_A"/>
    <property type="match status" value="1"/>
</dbReference>
<dbReference type="InterPro" id="IPR036676">
    <property type="entry name" value="PurM-like_C_sf"/>
</dbReference>
<dbReference type="AlphaFoldDB" id="H2ZF66"/>
<dbReference type="SUPFAM" id="SSF55326">
    <property type="entry name" value="PurM N-terminal domain-like"/>
    <property type="match status" value="1"/>
</dbReference>
<keyword evidence="8" id="KW-0808">Transferase</keyword>
<keyword evidence="14 16" id="KW-0511">Multifunctional enzyme</keyword>
<dbReference type="InterPro" id="IPR011761">
    <property type="entry name" value="ATP-grasp"/>
</dbReference>
<evidence type="ECO:0000256" key="13">
    <source>
        <dbReference type="ARBA" id="ARBA00023211"/>
    </source>
</evidence>
<evidence type="ECO:0000256" key="11">
    <source>
        <dbReference type="ARBA" id="ARBA00022755"/>
    </source>
</evidence>
<dbReference type="Proteomes" id="UP000007875">
    <property type="component" value="Unassembled WGS sequence"/>
</dbReference>
<evidence type="ECO:0000256" key="9">
    <source>
        <dbReference type="ARBA" id="ARBA00022723"/>
    </source>
</evidence>
<keyword evidence="19" id="KW-1185">Reference proteome</keyword>
<dbReference type="GO" id="GO:0004641">
    <property type="term" value="F:phosphoribosylformylglycinamidine cyclo-ligase activity"/>
    <property type="evidence" value="ECO:0007669"/>
    <property type="project" value="UniProtKB-EC"/>
</dbReference>
<dbReference type="Pfam" id="PF00551">
    <property type="entry name" value="Formyl_trans_N"/>
    <property type="match status" value="1"/>
</dbReference>
<comment type="pathway">
    <text evidence="3 16">Purine metabolism; IMP biosynthesis via de novo pathway; N(1)-(5-phospho-D-ribosyl)glycinamide from 5-phospho-alpha-D-ribose 1-diphosphate: step 2/2.</text>
</comment>
<evidence type="ECO:0000256" key="15">
    <source>
        <dbReference type="PROSITE-ProRule" id="PRU00409"/>
    </source>
</evidence>
<dbReference type="GO" id="GO:0046084">
    <property type="term" value="P:adenine biosynthetic process"/>
    <property type="evidence" value="ECO:0007669"/>
    <property type="project" value="TreeGrafter"/>
</dbReference>
<dbReference type="CDD" id="cd02196">
    <property type="entry name" value="PurM"/>
    <property type="match status" value="1"/>
</dbReference>
<dbReference type="Ensembl" id="ENSCSAVT00000016413.1">
    <property type="protein sequence ID" value="ENSCSAVP00000016232.1"/>
    <property type="gene ID" value="ENSCSAVG00000009548.1"/>
</dbReference>
<dbReference type="Gene3D" id="3.30.1330.10">
    <property type="entry name" value="PurM-like, N-terminal domain"/>
    <property type="match status" value="1"/>
</dbReference>
<dbReference type="SUPFAM" id="SSF53328">
    <property type="entry name" value="Formyltransferase"/>
    <property type="match status" value="1"/>
</dbReference>
<dbReference type="HAMAP" id="MF_00138">
    <property type="entry name" value="GARS"/>
    <property type="match status" value="1"/>
</dbReference>
<dbReference type="InterPro" id="IPR020561">
    <property type="entry name" value="PRibGlycinamid_synth_ATP-grasp"/>
</dbReference>
<evidence type="ECO:0000259" key="17">
    <source>
        <dbReference type="PROSITE" id="PS50975"/>
    </source>
</evidence>
<dbReference type="NCBIfam" id="TIGR00878">
    <property type="entry name" value="purM"/>
    <property type="match status" value="1"/>
</dbReference>
<dbReference type="Gene3D" id="3.40.50.20">
    <property type="match status" value="1"/>
</dbReference>
<dbReference type="EC" id="6.3.4.13" evidence="16"/>
<dbReference type="Gene3D" id="3.90.600.10">
    <property type="entry name" value="Phosphoribosylglycinamide synthetase, C-terminal domain"/>
    <property type="match status" value="1"/>
</dbReference>
<comment type="catalytic activity">
    <reaction evidence="16">
        <text>5-phospho-beta-D-ribosylamine + glycine + ATP = N(1)-(5-phospho-beta-D-ribosyl)glycinamide + ADP + phosphate + H(+)</text>
        <dbReference type="Rhea" id="RHEA:17453"/>
        <dbReference type="ChEBI" id="CHEBI:15378"/>
        <dbReference type="ChEBI" id="CHEBI:30616"/>
        <dbReference type="ChEBI" id="CHEBI:43474"/>
        <dbReference type="ChEBI" id="CHEBI:57305"/>
        <dbReference type="ChEBI" id="CHEBI:58681"/>
        <dbReference type="ChEBI" id="CHEBI:143788"/>
        <dbReference type="ChEBI" id="CHEBI:456216"/>
        <dbReference type="EC" id="6.3.4.13"/>
    </reaction>
</comment>
<dbReference type="InterPro" id="IPR000115">
    <property type="entry name" value="PRibGlycinamide_synth"/>
</dbReference>
<dbReference type="GO" id="GO:0006189">
    <property type="term" value="P:'de novo' IMP biosynthetic process"/>
    <property type="evidence" value="ECO:0007669"/>
    <property type="project" value="UniProtKB-UniRule"/>
</dbReference>
<dbReference type="Pfam" id="PF02843">
    <property type="entry name" value="GARS_C"/>
    <property type="match status" value="1"/>
</dbReference>
<evidence type="ECO:0000256" key="7">
    <source>
        <dbReference type="ARBA" id="ARBA00022598"/>
    </source>
</evidence>
<evidence type="ECO:0000256" key="1">
    <source>
        <dbReference type="ARBA" id="ARBA00004686"/>
    </source>
</evidence>
<dbReference type="SUPFAM" id="SSF56059">
    <property type="entry name" value="Glutathione synthetase ATP-binding domain-like"/>
    <property type="match status" value="1"/>
</dbReference>
<dbReference type="HOGENOM" id="CLU_005361_0_2_1"/>
<dbReference type="HAMAP" id="MF_01930">
    <property type="entry name" value="PurN"/>
    <property type="match status" value="1"/>
</dbReference>
<dbReference type="HAMAP" id="MF_00741">
    <property type="entry name" value="AIRS"/>
    <property type="match status" value="1"/>
</dbReference>
<evidence type="ECO:0000256" key="3">
    <source>
        <dbReference type="ARBA" id="ARBA00005174"/>
    </source>
</evidence>